<evidence type="ECO:0000259" key="2">
    <source>
        <dbReference type="Pfam" id="PF13952"/>
    </source>
</evidence>
<name>A0AAW2CA47_9ROSI</name>
<dbReference type="EMBL" id="JAZDWU010000008">
    <property type="protein sequence ID" value="KAK9993895.1"/>
    <property type="molecule type" value="Genomic_DNA"/>
</dbReference>
<accession>A0AAW2CA47</accession>
<dbReference type="AlphaFoldDB" id="A0AAW2CA47"/>
<reference evidence="4 5" key="1">
    <citation type="submission" date="2024-01" db="EMBL/GenBank/DDBJ databases">
        <title>A telomere-to-telomere, gap-free genome of sweet tea (Lithocarpus litseifolius).</title>
        <authorList>
            <person name="Zhou J."/>
        </authorList>
    </citation>
    <scope>NUCLEOTIDE SEQUENCE [LARGE SCALE GENOMIC DNA]</scope>
    <source>
        <strain evidence="4">Zhou-2022a</strain>
        <tissue evidence="4">Leaf</tissue>
    </source>
</reference>
<feature type="domain" description="DUF4218" evidence="3">
    <location>
        <begin position="310"/>
        <end position="422"/>
    </location>
</feature>
<dbReference type="Pfam" id="PF13960">
    <property type="entry name" value="DUF4218"/>
    <property type="match status" value="1"/>
</dbReference>
<dbReference type="Pfam" id="PF13952">
    <property type="entry name" value="DUF4216"/>
    <property type="match status" value="1"/>
</dbReference>
<sequence>MSYNLPLWRCMKDPYMILSLLIPGRKAPRNKIDVYLWPLVDDLKELWNEGIKMYDASMQHSFKLYSALLWTINDFPAYANLSGWSTKGKLACPVCNENTESSYLKSSHKLCYMGHRRFLPQEHNWRQKKEFFDGTEEHRIASNELSGDQLLQQLMNVPEVQFGNDEATRKRKRTKIELNWTKKSTLMYDSGKGKTKDTSNAGKDLEDMGIRKDLHLQKTGTSIKMPQAKYTLTKAENTSFCDWLKNVKFPDGYAFNISRCVNTNEGKISGMKSHDFHVLLQRLNPVAIRGYFNDNIHTTLIELCLIFKDLCSRSLKLNVLNQMKEDIIVILCKMEMIFPPAFFDIMVHLALHLPREAELAEPVQFHWMYPIERFLGKLKRFVRNRARPEGSIAERYFSNECLTFCSMYLHEIEIVWNCEERNSDRCQGERLDDTHLTRARWYIQGEGIIDIDHKHEVEFENWFQNCICGSDATNVSQELYSLACGSDALVAAYKGCIVNGVRFHTKDREHTRRTQNSGVFVSGEDGVTKTDYYGELRNVLELNCLGNNHVYLFECDWWDTRDGTGMQRDKHFTSVNTSRTWYHSDPFILACQASQVFYLNDTKLGSSWRMVQHMTHRNMYDIPTGIEKVHEENEEDNDDEVYQESECIGVNATVQHENNEDSILLHRDDVPAIDLGDLIPVDDVFVQLDGSMFINDDLSNEEWDTDSNHEEGTYSDDDVSSSD</sequence>
<comment type="caution">
    <text evidence="4">The sequence shown here is derived from an EMBL/GenBank/DDBJ whole genome shotgun (WGS) entry which is preliminary data.</text>
</comment>
<dbReference type="PANTHER" id="PTHR48258:SF6">
    <property type="entry name" value="LEUCINE-RICH REPEAT DOMAIN, L DOMAIN-CONTAINING PROTEIN"/>
    <property type="match status" value="1"/>
</dbReference>
<dbReference type="InterPro" id="IPR025452">
    <property type="entry name" value="DUF4218"/>
</dbReference>
<dbReference type="Proteomes" id="UP001459277">
    <property type="component" value="Unassembled WGS sequence"/>
</dbReference>
<protein>
    <recommendedName>
        <fullName evidence="6">DUF4218 domain-containing protein</fullName>
    </recommendedName>
</protein>
<feature type="region of interest" description="Disordered" evidence="1">
    <location>
        <begin position="697"/>
        <end position="723"/>
    </location>
</feature>
<keyword evidence="5" id="KW-1185">Reference proteome</keyword>
<dbReference type="InterPro" id="IPR004242">
    <property type="entry name" value="Transposase_21"/>
</dbReference>
<organism evidence="4 5">
    <name type="scientific">Lithocarpus litseifolius</name>
    <dbReference type="NCBI Taxonomy" id="425828"/>
    <lineage>
        <taxon>Eukaryota</taxon>
        <taxon>Viridiplantae</taxon>
        <taxon>Streptophyta</taxon>
        <taxon>Embryophyta</taxon>
        <taxon>Tracheophyta</taxon>
        <taxon>Spermatophyta</taxon>
        <taxon>Magnoliopsida</taxon>
        <taxon>eudicotyledons</taxon>
        <taxon>Gunneridae</taxon>
        <taxon>Pentapetalae</taxon>
        <taxon>rosids</taxon>
        <taxon>fabids</taxon>
        <taxon>Fagales</taxon>
        <taxon>Fagaceae</taxon>
        <taxon>Lithocarpus</taxon>
    </lineage>
</organism>
<evidence type="ECO:0000256" key="1">
    <source>
        <dbReference type="SAM" id="MobiDB-lite"/>
    </source>
</evidence>
<dbReference type="PANTHER" id="PTHR48258">
    <property type="entry name" value="DUF4218 DOMAIN-CONTAINING PROTEIN-RELATED"/>
    <property type="match status" value="1"/>
</dbReference>
<dbReference type="Pfam" id="PF02992">
    <property type="entry name" value="Transposase_21"/>
    <property type="match status" value="1"/>
</dbReference>
<evidence type="ECO:0008006" key="6">
    <source>
        <dbReference type="Google" id="ProtNLM"/>
    </source>
</evidence>
<evidence type="ECO:0000313" key="5">
    <source>
        <dbReference type="Proteomes" id="UP001459277"/>
    </source>
</evidence>
<proteinExistence type="predicted"/>
<dbReference type="InterPro" id="IPR025312">
    <property type="entry name" value="DUF4216"/>
</dbReference>
<feature type="compositionally biased region" description="Acidic residues" evidence="1">
    <location>
        <begin position="713"/>
        <end position="723"/>
    </location>
</feature>
<evidence type="ECO:0000259" key="3">
    <source>
        <dbReference type="Pfam" id="PF13960"/>
    </source>
</evidence>
<feature type="domain" description="DUF4216" evidence="2">
    <location>
        <begin position="541"/>
        <end position="611"/>
    </location>
</feature>
<evidence type="ECO:0000313" key="4">
    <source>
        <dbReference type="EMBL" id="KAK9993895.1"/>
    </source>
</evidence>
<gene>
    <name evidence="4" type="ORF">SO802_023598</name>
</gene>